<evidence type="ECO:0000313" key="2">
    <source>
        <dbReference type="Proteomes" id="UP000032221"/>
    </source>
</evidence>
<accession>A0A0D1JRL9</accession>
<reference evidence="1 2" key="1">
    <citation type="submission" date="2015-01" db="EMBL/GenBank/DDBJ databases">
        <title>Genome sequence of Mycobacterium llatzerense and Mycobacterium immunogenum recovered from brain abscess.</title>
        <authorList>
            <person name="Greninger A.L."/>
            <person name="Langelier C."/>
            <person name="Cunningham G."/>
            <person name="Chiu C.Y."/>
            <person name="Miller S."/>
        </authorList>
    </citation>
    <scope>NUCLEOTIDE SEQUENCE [LARGE SCALE GENOMIC DNA]</scope>
    <source>
        <strain evidence="1 2">CLUC14</strain>
    </source>
</reference>
<protein>
    <submittedName>
        <fullName evidence="1">Uncharacterized protein</fullName>
    </submittedName>
</protein>
<keyword evidence="2" id="KW-1185">Reference proteome</keyword>
<organism evidence="1 2">
    <name type="scientific">Mycolicibacterium llatzerense</name>
    <dbReference type="NCBI Taxonomy" id="280871"/>
    <lineage>
        <taxon>Bacteria</taxon>
        <taxon>Bacillati</taxon>
        <taxon>Actinomycetota</taxon>
        <taxon>Actinomycetes</taxon>
        <taxon>Mycobacteriales</taxon>
        <taxon>Mycobacteriaceae</taxon>
        <taxon>Mycolicibacterium</taxon>
    </lineage>
</organism>
<dbReference type="Proteomes" id="UP000032221">
    <property type="component" value="Unassembled WGS sequence"/>
</dbReference>
<evidence type="ECO:0000313" key="1">
    <source>
        <dbReference type="EMBL" id="KIU15219.1"/>
    </source>
</evidence>
<sequence>MFDVGLVDGHFHFDDVKAVLEAGQLRPNVSFVLAQKLQALDFISRALAYQGSEFGEMRERHTGFA</sequence>
<proteinExistence type="predicted"/>
<dbReference type="PATRIC" id="fig|280871.6.peg.4123"/>
<name>A0A0D1JRL9_9MYCO</name>
<comment type="caution">
    <text evidence="1">The sequence shown here is derived from an EMBL/GenBank/DDBJ whole genome shotgun (WGS) entry which is preliminary data.</text>
</comment>
<gene>
    <name evidence="1" type="ORF">TL10_19895</name>
</gene>
<dbReference type="EMBL" id="JXST01000030">
    <property type="protein sequence ID" value="KIU15219.1"/>
    <property type="molecule type" value="Genomic_DNA"/>
</dbReference>
<dbReference type="AlphaFoldDB" id="A0A0D1JRL9"/>